<dbReference type="HAMAP" id="MF_00735">
    <property type="entry name" value="Methyltr_PrmA"/>
    <property type="match status" value="1"/>
</dbReference>
<dbReference type="InterPro" id="IPR050078">
    <property type="entry name" value="Ribosomal_L11_MeTrfase_PrmA"/>
</dbReference>
<accession>A0ABQ1MIN8</accession>
<protein>
    <recommendedName>
        <fullName evidence="6">Ribosomal protein L11 methyltransferase</fullName>
        <shortName evidence="6">L11 Mtase</shortName>
        <ecNumber evidence="6">2.1.1.-</ecNumber>
    </recommendedName>
</protein>
<evidence type="ECO:0000256" key="2">
    <source>
        <dbReference type="ARBA" id="ARBA00022490"/>
    </source>
</evidence>
<dbReference type="InterPro" id="IPR029063">
    <property type="entry name" value="SAM-dependent_MTases_sf"/>
</dbReference>
<comment type="caution">
    <text evidence="7">The sequence shown here is derived from an EMBL/GenBank/DDBJ whole genome shotgun (WGS) entry which is preliminary data.</text>
</comment>
<comment type="catalytic activity">
    <reaction evidence="6">
        <text>L-lysyl-[protein] + 3 S-adenosyl-L-methionine = N(6),N(6),N(6)-trimethyl-L-lysyl-[protein] + 3 S-adenosyl-L-homocysteine + 3 H(+)</text>
        <dbReference type="Rhea" id="RHEA:54192"/>
        <dbReference type="Rhea" id="RHEA-COMP:9752"/>
        <dbReference type="Rhea" id="RHEA-COMP:13826"/>
        <dbReference type="ChEBI" id="CHEBI:15378"/>
        <dbReference type="ChEBI" id="CHEBI:29969"/>
        <dbReference type="ChEBI" id="CHEBI:57856"/>
        <dbReference type="ChEBI" id="CHEBI:59789"/>
        <dbReference type="ChEBI" id="CHEBI:61961"/>
    </reaction>
</comment>
<dbReference type="SUPFAM" id="SSF53335">
    <property type="entry name" value="S-adenosyl-L-methionine-dependent methyltransferases"/>
    <property type="match status" value="1"/>
</dbReference>
<comment type="subcellular location">
    <subcellularLocation>
        <location evidence="6">Cytoplasm</location>
    </subcellularLocation>
</comment>
<evidence type="ECO:0000256" key="5">
    <source>
        <dbReference type="ARBA" id="ARBA00022691"/>
    </source>
</evidence>
<reference evidence="8" key="1">
    <citation type="journal article" date="2019" name="Int. J. Syst. Evol. Microbiol.">
        <title>The Global Catalogue of Microorganisms (GCM) 10K type strain sequencing project: providing services to taxonomists for standard genome sequencing and annotation.</title>
        <authorList>
            <consortium name="The Broad Institute Genomics Platform"/>
            <consortium name="The Broad Institute Genome Sequencing Center for Infectious Disease"/>
            <person name="Wu L."/>
            <person name="Ma J."/>
        </authorList>
    </citation>
    <scope>NUCLEOTIDE SEQUENCE [LARGE SCALE GENOMIC DNA]</scope>
    <source>
        <strain evidence="8">CGMCC 1.10832</strain>
    </source>
</reference>
<evidence type="ECO:0000313" key="7">
    <source>
        <dbReference type="EMBL" id="GGC40423.1"/>
    </source>
</evidence>
<dbReference type="PANTHER" id="PTHR43648:SF1">
    <property type="entry name" value="ELECTRON TRANSFER FLAVOPROTEIN BETA SUBUNIT LYSINE METHYLTRANSFERASE"/>
    <property type="match status" value="1"/>
</dbReference>
<dbReference type="GO" id="GO:0032259">
    <property type="term" value="P:methylation"/>
    <property type="evidence" value="ECO:0007669"/>
    <property type="project" value="UniProtKB-KW"/>
</dbReference>
<evidence type="ECO:0000256" key="1">
    <source>
        <dbReference type="ARBA" id="ARBA00009741"/>
    </source>
</evidence>
<dbReference type="EMBL" id="BMEC01000008">
    <property type="protein sequence ID" value="GGC40423.1"/>
    <property type="molecule type" value="Genomic_DNA"/>
</dbReference>
<feature type="binding site" evidence="6">
    <location>
        <position position="217"/>
    </location>
    <ligand>
        <name>S-adenosyl-L-methionine</name>
        <dbReference type="ChEBI" id="CHEBI:59789"/>
    </ligand>
</feature>
<evidence type="ECO:0000256" key="4">
    <source>
        <dbReference type="ARBA" id="ARBA00022679"/>
    </source>
</evidence>
<dbReference type="Gene3D" id="3.40.50.150">
    <property type="entry name" value="Vaccinia Virus protein VP39"/>
    <property type="match status" value="1"/>
</dbReference>
<feature type="binding site" evidence="6">
    <location>
        <position position="129"/>
    </location>
    <ligand>
        <name>S-adenosyl-L-methionine</name>
        <dbReference type="ChEBI" id="CHEBI:59789"/>
    </ligand>
</feature>
<proteinExistence type="inferred from homology"/>
<dbReference type="RefSeq" id="WP_188464394.1">
    <property type="nucleotide sequence ID" value="NZ_BAABHU010000008.1"/>
</dbReference>
<dbReference type="EC" id="2.1.1.-" evidence="6"/>
<feature type="binding site" evidence="6">
    <location>
        <position position="172"/>
    </location>
    <ligand>
        <name>S-adenosyl-L-methionine</name>
        <dbReference type="ChEBI" id="CHEBI:59789"/>
    </ligand>
</feature>
<dbReference type="PANTHER" id="PTHR43648">
    <property type="entry name" value="ELECTRON TRANSFER FLAVOPROTEIN BETA SUBUNIT LYSINE METHYLTRANSFERASE"/>
    <property type="match status" value="1"/>
</dbReference>
<keyword evidence="4 6" id="KW-0808">Transferase</keyword>
<dbReference type="Pfam" id="PF06325">
    <property type="entry name" value="PrmA"/>
    <property type="match status" value="1"/>
</dbReference>
<organism evidence="7 8">
    <name type="scientific">Marivirga lumbricoides</name>
    <dbReference type="NCBI Taxonomy" id="1046115"/>
    <lineage>
        <taxon>Bacteria</taxon>
        <taxon>Pseudomonadati</taxon>
        <taxon>Bacteroidota</taxon>
        <taxon>Cytophagia</taxon>
        <taxon>Cytophagales</taxon>
        <taxon>Marivirgaceae</taxon>
        <taxon>Marivirga</taxon>
    </lineage>
</organism>
<evidence type="ECO:0000313" key="8">
    <source>
        <dbReference type="Proteomes" id="UP000636010"/>
    </source>
</evidence>
<gene>
    <name evidence="6 7" type="primary">prmA</name>
    <name evidence="7" type="ORF">GCM10011506_27500</name>
</gene>
<feature type="binding site" evidence="6">
    <location>
        <position position="150"/>
    </location>
    <ligand>
        <name>S-adenosyl-L-methionine</name>
        <dbReference type="ChEBI" id="CHEBI:59789"/>
    </ligand>
</feature>
<evidence type="ECO:0000256" key="3">
    <source>
        <dbReference type="ARBA" id="ARBA00022603"/>
    </source>
</evidence>
<dbReference type="GO" id="GO:0008168">
    <property type="term" value="F:methyltransferase activity"/>
    <property type="evidence" value="ECO:0007669"/>
    <property type="project" value="UniProtKB-KW"/>
</dbReference>
<dbReference type="NCBIfam" id="NF001785">
    <property type="entry name" value="PRK00517.2-2"/>
    <property type="match status" value="1"/>
</dbReference>
<dbReference type="PIRSF" id="PIRSF000401">
    <property type="entry name" value="RPL11_MTase"/>
    <property type="match status" value="1"/>
</dbReference>
<dbReference type="Proteomes" id="UP000636010">
    <property type="component" value="Unassembled WGS sequence"/>
</dbReference>
<dbReference type="GO" id="GO:0005840">
    <property type="term" value="C:ribosome"/>
    <property type="evidence" value="ECO:0007669"/>
    <property type="project" value="UniProtKB-KW"/>
</dbReference>
<keyword evidence="7" id="KW-0687">Ribonucleoprotein</keyword>
<comment type="similarity">
    <text evidence="1 6">Belongs to the methyltransferase superfamily. PrmA family.</text>
</comment>
<sequence length="281" mass="32066">MSYLALDINCPEDFIEILMAELAEIGFSTFQEKEDATGLLAYAEENEEIEDSLISSLFDRYQSLGDFSFVKSYVGKENWNEDWEKNYDPIEVEDKILVRANFHPANSNFLYEIIVTPKMSFGTGHHETTYQILAFMLNMEFSGRNVLDAGCGTGILGILAAKKGAKTVAAYDIDEWAVENAKENFELNEITLNQVKIWQGDVETVKNNTKFDVVLANINRNILLEDIKFLQKFMVNGAYLLLSGFYEEDIPAILNEASKYSLQERKRSLRNRWAALCLQLN</sequence>
<keyword evidence="8" id="KW-1185">Reference proteome</keyword>
<evidence type="ECO:0000256" key="6">
    <source>
        <dbReference type="HAMAP-Rule" id="MF_00735"/>
    </source>
</evidence>
<keyword evidence="7" id="KW-0689">Ribosomal protein</keyword>
<keyword evidence="5 6" id="KW-0949">S-adenosyl-L-methionine</keyword>
<name>A0ABQ1MIN8_9BACT</name>
<dbReference type="CDD" id="cd02440">
    <property type="entry name" value="AdoMet_MTases"/>
    <property type="match status" value="1"/>
</dbReference>
<comment type="function">
    <text evidence="6">Methylates ribosomal protein L11.</text>
</comment>
<keyword evidence="2 6" id="KW-0963">Cytoplasm</keyword>
<keyword evidence="3 6" id="KW-0489">Methyltransferase</keyword>
<dbReference type="InterPro" id="IPR004498">
    <property type="entry name" value="Ribosomal_PrmA_MeTrfase"/>
</dbReference>